<gene>
    <name evidence="18" type="primary">choD</name>
    <name evidence="18" type="ordered locus">JDM601_3221</name>
</gene>
<keyword evidence="6" id="KW-0560">Oxidoreductase</keyword>
<feature type="domain" description="Glucose-methanol-choline oxidoreductase C-terminal" evidence="17">
    <location>
        <begin position="451"/>
        <end position="505"/>
    </location>
</feature>
<comment type="similarity">
    <text evidence="2">Belongs to the GMC oxidoreductase family.</text>
</comment>
<evidence type="ECO:0000256" key="9">
    <source>
        <dbReference type="ARBA" id="ARBA00023221"/>
    </source>
</evidence>
<dbReference type="SUPFAM" id="SSF51905">
    <property type="entry name" value="FAD/NAD(P)-binding domain"/>
    <property type="match status" value="1"/>
</dbReference>
<dbReference type="EC" id="5.3.3.1" evidence="11"/>
<dbReference type="STRING" id="875328.JDM601_3221"/>
<comment type="pathway">
    <text evidence="12">Steroid metabolism; cholesterol degradation.</text>
</comment>
<proteinExistence type="inferred from homology"/>
<dbReference type="HOGENOM" id="CLU_002483_2_0_11"/>
<dbReference type="Gene3D" id="3.50.50.60">
    <property type="entry name" value="FAD/NAD(P)-binding domain"/>
    <property type="match status" value="3"/>
</dbReference>
<organism evidence="18 19">
    <name type="scientific">Mycolicibacter sinensis (strain JDM601)</name>
    <name type="common">Mycobacterium sinense</name>
    <dbReference type="NCBI Taxonomy" id="875328"/>
    <lineage>
        <taxon>Bacteria</taxon>
        <taxon>Bacillati</taxon>
        <taxon>Actinomycetota</taxon>
        <taxon>Actinomycetes</taxon>
        <taxon>Mycobacteriales</taxon>
        <taxon>Mycobacteriaceae</taxon>
        <taxon>Mycolicibacter</taxon>
    </lineage>
</organism>
<evidence type="ECO:0000313" key="18">
    <source>
        <dbReference type="EMBL" id="AEF37221.1"/>
    </source>
</evidence>
<dbReference type="InterPro" id="IPR036188">
    <property type="entry name" value="FAD/NAD-bd_sf"/>
</dbReference>
<evidence type="ECO:0000256" key="1">
    <source>
        <dbReference type="ARBA" id="ARBA00001974"/>
    </source>
</evidence>
<dbReference type="InterPro" id="IPR052542">
    <property type="entry name" value="Cholesterol_Oxidase"/>
</dbReference>
<dbReference type="GO" id="GO:0016995">
    <property type="term" value="F:cholesterol oxidase activity"/>
    <property type="evidence" value="ECO:0007669"/>
    <property type="project" value="UniProtKB-EC"/>
</dbReference>
<evidence type="ECO:0000256" key="6">
    <source>
        <dbReference type="ARBA" id="ARBA00023002"/>
    </source>
</evidence>
<evidence type="ECO:0000256" key="11">
    <source>
        <dbReference type="ARBA" id="ARBA00038856"/>
    </source>
</evidence>
<comment type="cofactor">
    <cofactor evidence="1">
        <name>FAD</name>
        <dbReference type="ChEBI" id="CHEBI:57692"/>
    </cofactor>
</comment>
<keyword evidence="4" id="KW-0285">Flavoprotein</keyword>
<dbReference type="EMBL" id="CP002329">
    <property type="protein sequence ID" value="AEF37221.1"/>
    <property type="molecule type" value="Genomic_DNA"/>
</dbReference>
<dbReference type="Proteomes" id="UP000009224">
    <property type="component" value="Chromosome"/>
</dbReference>
<dbReference type="GO" id="GO:0008203">
    <property type="term" value="P:cholesterol metabolic process"/>
    <property type="evidence" value="ECO:0007669"/>
    <property type="project" value="UniProtKB-KW"/>
</dbReference>
<evidence type="ECO:0000256" key="12">
    <source>
        <dbReference type="ARBA" id="ARBA00049645"/>
    </source>
</evidence>
<dbReference type="GO" id="GO:0004769">
    <property type="term" value="F:steroid Delta-isomerase activity"/>
    <property type="evidence" value="ECO:0007669"/>
    <property type="project" value="UniProtKB-EC"/>
</dbReference>
<evidence type="ECO:0000256" key="14">
    <source>
        <dbReference type="ARBA" id="ARBA00049744"/>
    </source>
</evidence>
<name>F5Z3Z3_MYCSD</name>
<keyword evidence="10" id="KW-0413">Isomerase</keyword>
<keyword evidence="19" id="KW-1185">Reference proteome</keyword>
<keyword evidence="3" id="KW-0153">Cholesterol metabolism</keyword>
<evidence type="ECO:0000256" key="4">
    <source>
        <dbReference type="ARBA" id="ARBA00022630"/>
    </source>
</evidence>
<evidence type="ECO:0000256" key="13">
    <source>
        <dbReference type="ARBA" id="ARBA00049723"/>
    </source>
</evidence>
<evidence type="ECO:0000259" key="17">
    <source>
        <dbReference type="Pfam" id="PF05199"/>
    </source>
</evidence>
<dbReference type="EC" id="1.1.3.6" evidence="13"/>
<dbReference type="Pfam" id="PF05199">
    <property type="entry name" value="GMC_oxred_C"/>
    <property type="match status" value="1"/>
</dbReference>
<dbReference type="PANTHER" id="PTHR47470">
    <property type="entry name" value="CHOLESTEROL OXIDASE"/>
    <property type="match status" value="1"/>
</dbReference>
<keyword evidence="5" id="KW-0274">FAD</keyword>
<evidence type="ECO:0000256" key="16">
    <source>
        <dbReference type="SAM" id="MobiDB-lite"/>
    </source>
</evidence>
<dbReference type="eggNOG" id="COG2303">
    <property type="taxonomic scope" value="Bacteria"/>
</dbReference>
<evidence type="ECO:0000256" key="5">
    <source>
        <dbReference type="ARBA" id="ARBA00022827"/>
    </source>
</evidence>
<evidence type="ECO:0000256" key="8">
    <source>
        <dbReference type="ARBA" id="ARBA00023166"/>
    </source>
</evidence>
<accession>F5Z3Z3</accession>
<evidence type="ECO:0000256" key="15">
    <source>
        <dbReference type="ARBA" id="ARBA00049778"/>
    </source>
</evidence>
<evidence type="ECO:0000256" key="2">
    <source>
        <dbReference type="ARBA" id="ARBA00010790"/>
    </source>
</evidence>
<evidence type="ECO:0000256" key="3">
    <source>
        <dbReference type="ARBA" id="ARBA00022548"/>
    </source>
</evidence>
<reference evidence="18 19" key="1">
    <citation type="journal article" date="2011" name="J. Bacteriol.">
        <title>Complete genome sequence of a novel clinical isolate, the nontuberculous Mycobacterium strain JDM601.</title>
        <authorList>
            <person name="Zhang Z.Y."/>
            <person name="Sun Z.Q."/>
            <person name="Wang Z.L."/>
            <person name="Wen Z.L."/>
            <person name="Sun Q.W."/>
            <person name="Zhu Z.Q."/>
            <person name="Song Y.Z."/>
            <person name="Zhao J.W."/>
            <person name="Wang H.H."/>
            <person name="Zhang S.L."/>
            <person name="Guo X.K."/>
        </authorList>
    </citation>
    <scope>NUCLEOTIDE SEQUENCE [LARGE SCALE GENOMIC DNA]</scope>
    <source>
        <strain evidence="18 19">JDM601</strain>
    </source>
</reference>
<keyword evidence="7" id="KW-0443">Lipid metabolism</keyword>
<dbReference type="PANTHER" id="PTHR47470:SF1">
    <property type="entry name" value="FAD-DEPENDENT OXIDOREDUCTASE 2 FAD BINDING DOMAIN-CONTAINING PROTEIN"/>
    <property type="match status" value="1"/>
</dbReference>
<dbReference type="AlphaFoldDB" id="F5Z3Z3"/>
<dbReference type="KEGG" id="mjd:JDM601_3221"/>
<protein>
    <recommendedName>
        <fullName evidence="14">Cholesterol oxidase</fullName>
        <ecNumber evidence="13">1.1.3.6</ecNumber>
        <ecNumber evidence="11">5.3.3.1</ecNumber>
    </recommendedName>
    <alternativeName>
        <fullName evidence="15">Cholesterol isomerase</fullName>
    </alternativeName>
</protein>
<sequence length="556" mass="60591">MSALRLTEKGYRVGVLEAGRRYADPDFAKNSWHLRDFLWAPKLGCYGIQRIHLLNNVMVLAGAGVGGGSLNYANTLYVPPEPFFADKQWAHITDWRAELMPHYDQAQRMLGVVQNPTFTDADRIVKQVADDMGVGDTFVATPVGVFFGEGGEKTPGKTVPDPYFGGAGPQRTGCLECGECMTGCRWGAKNTLVKNYLYLAESAGAQVHPMTTVTGFEQGGDGLWQVRTVRTGLRVRRHRKTFTARYLILAAGTYNTQKLLFKMRDRGKLPRLSDKLGVLTRTNSESIVGAATLDVNPDLDLTHGVAITSSIHPTADTHVEPVRYGKGSNAMGLLQTLMTDGAGPQGTDVPRWRQLLDQAREDPAHILRLLNPKQWSERTVIALVMQHLDNSITTFTKRGRLGIRRYTSKQGHGEPNPSWIPVGNEVTRRIAAKIDGVAGGTWGELFNIPLTAHFLGGAAIGDSPEHGVIDPYQRVYGYPTLAVADGAAVSANLGVNPSLSITAQAERAASLWPNKGEADQRPAQGEPYRRLEPIAPKNPAVPDQAVGALRWSAGTR</sequence>
<evidence type="ECO:0000256" key="7">
    <source>
        <dbReference type="ARBA" id="ARBA00023098"/>
    </source>
</evidence>
<evidence type="ECO:0000313" key="19">
    <source>
        <dbReference type="Proteomes" id="UP000009224"/>
    </source>
</evidence>
<evidence type="ECO:0000256" key="10">
    <source>
        <dbReference type="ARBA" id="ARBA00023235"/>
    </source>
</evidence>
<keyword evidence="9" id="KW-0753">Steroid metabolism</keyword>
<feature type="region of interest" description="Disordered" evidence="16">
    <location>
        <begin position="513"/>
        <end position="556"/>
    </location>
</feature>
<dbReference type="InterPro" id="IPR007867">
    <property type="entry name" value="GMC_OxRtase_C"/>
</dbReference>
<keyword evidence="8" id="KW-1207">Sterol metabolism</keyword>